<accession>A0ABM1BYJ4</accession>
<dbReference type="PROSITE" id="PS50076">
    <property type="entry name" value="DNAJ_2"/>
    <property type="match status" value="1"/>
</dbReference>
<proteinExistence type="predicted"/>
<dbReference type="GeneID" id="106474958"/>
<dbReference type="InterPro" id="IPR001623">
    <property type="entry name" value="DnaJ_domain"/>
</dbReference>
<organism evidence="3 4">
    <name type="scientific">Limulus polyphemus</name>
    <name type="common">Atlantic horseshoe crab</name>
    <dbReference type="NCBI Taxonomy" id="6850"/>
    <lineage>
        <taxon>Eukaryota</taxon>
        <taxon>Metazoa</taxon>
        <taxon>Ecdysozoa</taxon>
        <taxon>Arthropoda</taxon>
        <taxon>Chelicerata</taxon>
        <taxon>Merostomata</taxon>
        <taxon>Xiphosura</taxon>
        <taxon>Limulidae</taxon>
        <taxon>Limulus</taxon>
    </lineage>
</organism>
<dbReference type="Gene3D" id="1.10.287.110">
    <property type="entry name" value="DnaJ domain"/>
    <property type="match status" value="1"/>
</dbReference>
<evidence type="ECO:0000313" key="3">
    <source>
        <dbReference type="Proteomes" id="UP000694941"/>
    </source>
</evidence>
<dbReference type="SUPFAM" id="SSF46565">
    <property type="entry name" value="Chaperone J-domain"/>
    <property type="match status" value="1"/>
</dbReference>
<evidence type="ECO:0000256" key="1">
    <source>
        <dbReference type="SAM" id="Phobius"/>
    </source>
</evidence>
<evidence type="ECO:0000313" key="4">
    <source>
        <dbReference type="RefSeq" id="XP_013791112.1"/>
    </source>
</evidence>
<dbReference type="RefSeq" id="XP_013791112.1">
    <property type="nucleotide sequence ID" value="XM_013935658.2"/>
</dbReference>
<keyword evidence="1" id="KW-1133">Transmembrane helix</keyword>
<protein>
    <submittedName>
        <fullName evidence="4">DnaJ homolog subfamily C member 4-like isoform X1</fullName>
    </submittedName>
</protein>
<dbReference type="InterPro" id="IPR036869">
    <property type="entry name" value="J_dom_sf"/>
</dbReference>
<evidence type="ECO:0000259" key="2">
    <source>
        <dbReference type="PROSITE" id="PS50076"/>
    </source>
</evidence>
<dbReference type="SMART" id="SM00271">
    <property type="entry name" value="DnaJ"/>
    <property type="match status" value="1"/>
</dbReference>
<name>A0ABM1BYJ4_LIMPO</name>
<sequence>MNIRKLNEFKTVYLFNRTFSFSPKHSSRVQPKCFYGILGLQSNCSMQDVRDAYVKLCKELHPDRQPGDRTQHKKFVQLNEAYSVLIRPESRRQYDLTLSYNARASRHHSRVYSSDTASFHKAFGQEEKRFSWNDETIWSMRNRKFDKEYADRPYYSIRGLKRVGNEWIVLGCMLLLVFGTLGHYFAFRIVSDYALKRLDEKDRRNNVAYRESRELARKNGNEQQLLLLKQKLGFNQSSSESDVQD</sequence>
<keyword evidence="1" id="KW-0472">Membrane</keyword>
<dbReference type="PANTHER" id="PTHR44825:SF1">
    <property type="entry name" value="DNAJ HOMOLOG SUBFAMILY C MEMBER 4"/>
    <property type="match status" value="1"/>
</dbReference>
<feature type="transmembrane region" description="Helical" evidence="1">
    <location>
        <begin position="167"/>
        <end position="187"/>
    </location>
</feature>
<dbReference type="PRINTS" id="PR00625">
    <property type="entry name" value="JDOMAIN"/>
</dbReference>
<dbReference type="CDD" id="cd06257">
    <property type="entry name" value="DnaJ"/>
    <property type="match status" value="1"/>
</dbReference>
<keyword evidence="1" id="KW-0812">Transmembrane</keyword>
<dbReference type="Pfam" id="PF00226">
    <property type="entry name" value="DnaJ"/>
    <property type="match status" value="1"/>
</dbReference>
<dbReference type="InterPro" id="IPR052763">
    <property type="entry name" value="DnaJ_C4"/>
</dbReference>
<dbReference type="Proteomes" id="UP000694941">
    <property type="component" value="Unplaced"/>
</dbReference>
<keyword evidence="3" id="KW-1185">Reference proteome</keyword>
<dbReference type="PANTHER" id="PTHR44825">
    <property type="match status" value="1"/>
</dbReference>
<feature type="domain" description="J" evidence="2">
    <location>
        <begin position="33"/>
        <end position="98"/>
    </location>
</feature>
<gene>
    <name evidence="4" type="primary">LOC106474958</name>
</gene>
<reference evidence="4" key="1">
    <citation type="submission" date="2025-08" db="UniProtKB">
        <authorList>
            <consortium name="RefSeq"/>
        </authorList>
    </citation>
    <scope>IDENTIFICATION</scope>
    <source>
        <tissue evidence="4">Muscle</tissue>
    </source>
</reference>